<evidence type="ECO:0000259" key="7">
    <source>
        <dbReference type="PROSITE" id="PS50850"/>
    </source>
</evidence>
<feature type="transmembrane region" description="Helical" evidence="6">
    <location>
        <begin position="139"/>
        <end position="164"/>
    </location>
</feature>
<evidence type="ECO:0000256" key="2">
    <source>
        <dbReference type="ARBA" id="ARBA00022448"/>
    </source>
</evidence>
<name>A0ABW3ZUF9_9BACI</name>
<evidence type="ECO:0000256" key="1">
    <source>
        <dbReference type="ARBA" id="ARBA00004651"/>
    </source>
</evidence>
<dbReference type="Gene3D" id="1.20.1250.20">
    <property type="entry name" value="MFS general substrate transporter like domains"/>
    <property type="match status" value="1"/>
</dbReference>
<evidence type="ECO:0000313" key="9">
    <source>
        <dbReference type="Proteomes" id="UP001597178"/>
    </source>
</evidence>
<dbReference type="InterPro" id="IPR020846">
    <property type="entry name" value="MFS_dom"/>
</dbReference>
<feature type="transmembrane region" description="Helical" evidence="6">
    <location>
        <begin position="357"/>
        <end position="373"/>
    </location>
</feature>
<evidence type="ECO:0000313" key="8">
    <source>
        <dbReference type="EMBL" id="MFD1361894.1"/>
    </source>
</evidence>
<dbReference type="SUPFAM" id="SSF103473">
    <property type="entry name" value="MFS general substrate transporter"/>
    <property type="match status" value="1"/>
</dbReference>
<feature type="transmembrane region" description="Helical" evidence="6">
    <location>
        <begin position="315"/>
        <end position="337"/>
    </location>
</feature>
<proteinExistence type="predicted"/>
<keyword evidence="2" id="KW-0813">Transport</keyword>
<feature type="transmembrane region" description="Helical" evidence="6">
    <location>
        <begin position="224"/>
        <end position="246"/>
    </location>
</feature>
<feature type="transmembrane region" description="Helical" evidence="6">
    <location>
        <begin position="290"/>
        <end position="309"/>
    </location>
</feature>
<reference evidence="9" key="1">
    <citation type="journal article" date="2019" name="Int. J. Syst. Evol. Microbiol.">
        <title>The Global Catalogue of Microorganisms (GCM) 10K type strain sequencing project: providing services to taxonomists for standard genome sequencing and annotation.</title>
        <authorList>
            <consortium name="The Broad Institute Genomics Platform"/>
            <consortium name="The Broad Institute Genome Sequencing Center for Infectious Disease"/>
            <person name="Wu L."/>
            <person name="Ma J."/>
        </authorList>
    </citation>
    <scope>NUCLEOTIDE SEQUENCE [LARGE SCALE GENOMIC DNA]</scope>
    <source>
        <strain evidence="9">CCUG 54822</strain>
    </source>
</reference>
<dbReference type="PROSITE" id="PS50850">
    <property type="entry name" value="MFS"/>
    <property type="match status" value="1"/>
</dbReference>
<dbReference type="CDD" id="cd17339">
    <property type="entry name" value="MFS_NIMT_CynX_like"/>
    <property type="match status" value="1"/>
</dbReference>
<keyword evidence="5 6" id="KW-0472">Membrane</keyword>
<comment type="caution">
    <text evidence="8">The sequence shown here is derived from an EMBL/GenBank/DDBJ whole genome shotgun (WGS) entry which is preliminary data.</text>
</comment>
<feature type="transmembrane region" description="Helical" evidence="6">
    <location>
        <begin position="258"/>
        <end position="278"/>
    </location>
</feature>
<feature type="domain" description="Major facilitator superfamily (MFS) profile" evidence="7">
    <location>
        <begin position="16"/>
        <end position="408"/>
    </location>
</feature>
<evidence type="ECO:0000256" key="4">
    <source>
        <dbReference type="ARBA" id="ARBA00022989"/>
    </source>
</evidence>
<comment type="subcellular location">
    <subcellularLocation>
        <location evidence="1">Cell membrane</location>
        <topology evidence="1">Multi-pass membrane protein</topology>
    </subcellularLocation>
</comment>
<dbReference type="PANTHER" id="PTHR23523">
    <property type="match status" value="1"/>
</dbReference>
<protein>
    <submittedName>
        <fullName evidence="8">CynX/NimT family MFS transporter</fullName>
    </submittedName>
</protein>
<dbReference type="InterPro" id="IPR036259">
    <property type="entry name" value="MFS_trans_sf"/>
</dbReference>
<keyword evidence="3 6" id="KW-0812">Transmembrane</keyword>
<feature type="transmembrane region" description="Helical" evidence="6">
    <location>
        <begin position="170"/>
        <end position="193"/>
    </location>
</feature>
<dbReference type="PANTHER" id="PTHR23523:SF2">
    <property type="entry name" value="2-NITROIMIDAZOLE TRANSPORTER"/>
    <property type="match status" value="1"/>
</dbReference>
<keyword evidence="4 6" id="KW-1133">Transmembrane helix</keyword>
<feature type="transmembrane region" description="Helical" evidence="6">
    <location>
        <begin position="15"/>
        <end position="31"/>
    </location>
</feature>
<dbReference type="InterPro" id="IPR052524">
    <property type="entry name" value="MFS_Cyanate_Porter"/>
</dbReference>
<evidence type="ECO:0000256" key="6">
    <source>
        <dbReference type="SAM" id="Phobius"/>
    </source>
</evidence>
<dbReference type="RefSeq" id="WP_382399903.1">
    <property type="nucleotide sequence ID" value="NZ_JBHTNH010000020.1"/>
</dbReference>
<sequence length="408" mass="43979">MDEQNMLATREPSQWYRLLLVTGIILAAVNLRPAITSVGPLLGMIRDDIGLANWSVGLLTSLPLIAFAVMSPLVPRIARVLTKEYALVVGLALLILGITIRSITFTVFLFGGTLLAGLGITFCNVLLPGVIKEKFPLKVALMTSIYSTVMTMLAAVASGVSIPLAKGLNLGWNAAMVVWVIPAVLGIVIWIYLGVKNKKQQQATLDGTTSKEGEKKHNIWSSPLAWQVAFYMGFQSCWFYITISWLPEILYAYGVDMATAGWMLSFAQFIGVPFSFIIPVIAEKFKSQRGIIVVLGLLGIGGYCGLLFGSSYLTMVVSIIAIGIPLGGNFALALAFLGMRAENAEQASDLSGMAQSLGYVLAAIGPLLIGYLFDVTQVWDVPLMTLIIIAVLYSVFGLGAGRNKHVFD</sequence>
<dbReference type="Pfam" id="PF07690">
    <property type="entry name" value="MFS_1"/>
    <property type="match status" value="1"/>
</dbReference>
<keyword evidence="9" id="KW-1185">Reference proteome</keyword>
<dbReference type="Proteomes" id="UP001597178">
    <property type="component" value="Unassembled WGS sequence"/>
</dbReference>
<dbReference type="EMBL" id="JBHTNH010000020">
    <property type="protein sequence ID" value="MFD1361894.1"/>
    <property type="molecule type" value="Genomic_DNA"/>
</dbReference>
<organism evidence="8 9">
    <name type="scientific">Lentibacillus salinarum</name>
    <dbReference type="NCBI Taxonomy" id="446820"/>
    <lineage>
        <taxon>Bacteria</taxon>
        <taxon>Bacillati</taxon>
        <taxon>Bacillota</taxon>
        <taxon>Bacilli</taxon>
        <taxon>Bacillales</taxon>
        <taxon>Bacillaceae</taxon>
        <taxon>Lentibacillus</taxon>
    </lineage>
</organism>
<dbReference type="InterPro" id="IPR011701">
    <property type="entry name" value="MFS"/>
</dbReference>
<evidence type="ECO:0000256" key="5">
    <source>
        <dbReference type="ARBA" id="ARBA00023136"/>
    </source>
</evidence>
<gene>
    <name evidence="8" type="ORF">ACFQ4A_09535</name>
</gene>
<accession>A0ABW3ZUF9</accession>
<feature type="transmembrane region" description="Helical" evidence="6">
    <location>
        <begin position="85"/>
        <end position="103"/>
    </location>
</feature>
<feature type="transmembrane region" description="Helical" evidence="6">
    <location>
        <begin position="379"/>
        <end position="400"/>
    </location>
</feature>
<evidence type="ECO:0000256" key="3">
    <source>
        <dbReference type="ARBA" id="ARBA00022692"/>
    </source>
</evidence>
<feature type="transmembrane region" description="Helical" evidence="6">
    <location>
        <begin position="51"/>
        <end position="73"/>
    </location>
</feature>
<feature type="transmembrane region" description="Helical" evidence="6">
    <location>
        <begin position="109"/>
        <end position="127"/>
    </location>
</feature>